<dbReference type="InterPro" id="IPR010870">
    <property type="entry name" value="Porin_O/P"/>
</dbReference>
<feature type="chain" id="PRO_5046776325" description="Porin" evidence="1">
    <location>
        <begin position="22"/>
        <end position="393"/>
    </location>
</feature>
<dbReference type="Proteomes" id="UP001516472">
    <property type="component" value="Unassembled WGS sequence"/>
</dbReference>
<dbReference type="InterPro" id="IPR023614">
    <property type="entry name" value="Porin_dom_sf"/>
</dbReference>
<feature type="signal peptide" evidence="1">
    <location>
        <begin position="1"/>
        <end position="21"/>
    </location>
</feature>
<dbReference type="Pfam" id="PF07396">
    <property type="entry name" value="Porin_O_P"/>
    <property type="match status" value="1"/>
</dbReference>
<name>A0ABR9PP70_9BACT</name>
<dbReference type="Gene3D" id="2.40.160.10">
    <property type="entry name" value="Porin"/>
    <property type="match status" value="1"/>
</dbReference>
<evidence type="ECO:0000313" key="3">
    <source>
        <dbReference type="Proteomes" id="UP001516472"/>
    </source>
</evidence>
<keyword evidence="3" id="KW-1185">Reference proteome</keyword>
<protein>
    <recommendedName>
        <fullName evidence="4">Porin</fullName>
    </recommendedName>
</protein>
<reference evidence="2 3" key="1">
    <citation type="submission" date="2020-02" db="EMBL/GenBank/DDBJ databases">
        <authorList>
            <person name="Babadi Z.K."/>
            <person name="Risdian C."/>
            <person name="Ebrahimipour G.H."/>
            <person name="Wink J."/>
        </authorList>
    </citation>
    <scope>NUCLEOTIDE SEQUENCE [LARGE SCALE GENOMIC DNA]</scope>
    <source>
        <strain evidence="2 3">ZKHCc1 1396</strain>
    </source>
</reference>
<proteinExistence type="predicted"/>
<dbReference type="RefSeq" id="WP_193349150.1">
    <property type="nucleotide sequence ID" value="NZ_CBCSIP010000046.1"/>
</dbReference>
<accession>A0ABR9PP70</accession>
<evidence type="ECO:0008006" key="4">
    <source>
        <dbReference type="Google" id="ProtNLM"/>
    </source>
</evidence>
<organism evidence="2 3">
    <name type="scientific">Corallococcus soli</name>
    <dbReference type="NCBI Taxonomy" id="2710757"/>
    <lineage>
        <taxon>Bacteria</taxon>
        <taxon>Pseudomonadati</taxon>
        <taxon>Myxococcota</taxon>
        <taxon>Myxococcia</taxon>
        <taxon>Myxococcales</taxon>
        <taxon>Cystobacterineae</taxon>
        <taxon>Myxococcaceae</taxon>
        <taxon>Corallococcus</taxon>
    </lineage>
</organism>
<evidence type="ECO:0000313" key="2">
    <source>
        <dbReference type="EMBL" id="MBE4749706.1"/>
    </source>
</evidence>
<sequence>MRKRWGWAGLLGVLVASAVEAADAKDEKPPKVETPKGDKGFAIASDDGNYRLGAGLQSGYKLEPVWQDGESKSRTAFPFLRPRIYGNVYRPWISFWTSLELASPLAPYLLDSYVDLQPWKVAGVRVGQHYTPLSRHESLGPQQILFPEFAPVANYFWTGRDKGVTFMGTTDTLEYYAGIYGGSPLRSITSDPGRWVSNARLTVSPMGPMGYGELPYIMSDEKGAPLRVSFTVQGAGGKVERRDENFNVETGGFDITDEGVRKFATGGVDFMLQAQRFTFFMEAYLERTNPEETGSSYTSVGAWAQADYVFYKKVLDAGVRLSWLDASRELTDDTLYIAEAQLAWFVDAPILAIKLRYQHAHQASPDPALLGAVNLAKEAGTSNLLTLQLNLAF</sequence>
<evidence type="ECO:0000256" key="1">
    <source>
        <dbReference type="SAM" id="SignalP"/>
    </source>
</evidence>
<keyword evidence="1" id="KW-0732">Signal</keyword>
<gene>
    <name evidence="2" type="ORF">G4177_16195</name>
</gene>
<comment type="caution">
    <text evidence="2">The sequence shown here is derived from an EMBL/GenBank/DDBJ whole genome shotgun (WGS) entry which is preliminary data.</text>
</comment>
<dbReference type="EMBL" id="JAAIYO010000004">
    <property type="protein sequence ID" value="MBE4749706.1"/>
    <property type="molecule type" value="Genomic_DNA"/>
</dbReference>